<gene>
    <name evidence="2" type="ORF">CKY47_14020</name>
</gene>
<dbReference type="InterPro" id="IPR014747">
    <property type="entry name" value="Bac_photo_RC_H_C"/>
</dbReference>
<sequence length="116" mass="13069">MFPAENLRDWVGMDVIDPDGRTIGDLEAVYVDTRTDQPSFLTVSVGFIGRHRLVFVPAVGVTVRPKELRVRYPKDLVKDAPSIDTDGELLAQDEPKVFAHYQLPYDSAGERLLARR</sequence>
<dbReference type="SUPFAM" id="SSF50346">
    <property type="entry name" value="PRC-barrel domain"/>
    <property type="match status" value="1"/>
</dbReference>
<keyword evidence="3" id="KW-1185">Reference proteome</keyword>
<dbReference type="Proteomes" id="UP001225605">
    <property type="component" value="Unassembled WGS sequence"/>
</dbReference>
<organism evidence="2 3">
    <name type="scientific">Saccharothrix yanglingensis</name>
    <dbReference type="NCBI Taxonomy" id="659496"/>
    <lineage>
        <taxon>Bacteria</taxon>
        <taxon>Bacillati</taxon>
        <taxon>Actinomycetota</taxon>
        <taxon>Actinomycetes</taxon>
        <taxon>Pseudonocardiales</taxon>
        <taxon>Pseudonocardiaceae</taxon>
        <taxon>Saccharothrix</taxon>
    </lineage>
</organism>
<dbReference type="Gene3D" id="3.90.50.10">
    <property type="entry name" value="Photosynthetic Reaction Center, subunit H, domain 2"/>
    <property type="match status" value="1"/>
</dbReference>
<evidence type="ECO:0000313" key="3">
    <source>
        <dbReference type="Proteomes" id="UP001225605"/>
    </source>
</evidence>
<comment type="caution">
    <text evidence="2">The sequence shown here is derived from an EMBL/GenBank/DDBJ whole genome shotgun (WGS) entry which is preliminary data.</text>
</comment>
<protein>
    <submittedName>
        <fullName evidence="2">Photosystem reaction center subunit H</fullName>
    </submittedName>
</protein>
<dbReference type="Pfam" id="PF05239">
    <property type="entry name" value="PRC"/>
    <property type="match status" value="1"/>
</dbReference>
<evidence type="ECO:0000259" key="1">
    <source>
        <dbReference type="Pfam" id="PF05239"/>
    </source>
</evidence>
<feature type="domain" description="PRC-barrel" evidence="1">
    <location>
        <begin position="6"/>
        <end position="76"/>
    </location>
</feature>
<dbReference type="RefSeq" id="WP_306746240.1">
    <property type="nucleotide sequence ID" value="NZ_NSDM01000005.1"/>
</dbReference>
<dbReference type="InterPro" id="IPR011033">
    <property type="entry name" value="PRC_barrel-like_sf"/>
</dbReference>
<proteinExistence type="predicted"/>
<name>A0ABU0X0F5_9PSEU</name>
<accession>A0ABU0X0F5</accession>
<reference evidence="2 3" key="1">
    <citation type="submission" date="2017-06" db="EMBL/GenBank/DDBJ databases">
        <title>Cultured bacterium strain Saccharothrix yanglingensis Hhs.015.</title>
        <authorList>
            <person name="Xia Y."/>
        </authorList>
    </citation>
    <scope>NUCLEOTIDE SEQUENCE [LARGE SCALE GENOMIC DNA]</scope>
    <source>
        <strain evidence="2 3">Hhs.015</strain>
    </source>
</reference>
<evidence type="ECO:0000313" key="2">
    <source>
        <dbReference type="EMBL" id="MDQ2585077.1"/>
    </source>
</evidence>
<dbReference type="EMBL" id="NSDM01000005">
    <property type="protein sequence ID" value="MDQ2585077.1"/>
    <property type="molecule type" value="Genomic_DNA"/>
</dbReference>
<dbReference type="InterPro" id="IPR027275">
    <property type="entry name" value="PRC-brl_dom"/>
</dbReference>